<evidence type="ECO:0000313" key="2">
    <source>
        <dbReference type="EMBL" id="EEF62109.1"/>
    </source>
</evidence>
<comment type="caution">
    <text evidence="2">The sequence shown here is derived from an EMBL/GenBank/DDBJ whole genome shotgun (WGS) entry which is preliminary data.</text>
</comment>
<dbReference type="AlphaFoldDB" id="B9XDG3"/>
<keyword evidence="3" id="KW-1185">Reference proteome</keyword>
<evidence type="ECO:0000313" key="3">
    <source>
        <dbReference type="Proteomes" id="UP000003688"/>
    </source>
</evidence>
<feature type="transmembrane region" description="Helical" evidence="1">
    <location>
        <begin position="33"/>
        <end position="54"/>
    </location>
</feature>
<sequence>MNKVEAGSLMSKGSEHEHKAPAFSKRIFGWRRFIWWPFATLFIYFLSAGPIAMLDGRGVLSITNCEPVIAFYKPFGWAYDHTALHKPLGIYLHLCSSNQYNENGDRAGEETHAPTD</sequence>
<protein>
    <submittedName>
        <fullName evidence="2">Uncharacterized protein</fullName>
    </submittedName>
</protein>
<keyword evidence="1" id="KW-0472">Membrane</keyword>
<keyword evidence="1" id="KW-1133">Transmembrane helix</keyword>
<name>B9XDG3_PEDPL</name>
<dbReference type="Proteomes" id="UP000003688">
    <property type="component" value="Unassembled WGS sequence"/>
</dbReference>
<dbReference type="STRING" id="320771.Cflav_PD6384"/>
<dbReference type="RefSeq" id="WP_007413861.1">
    <property type="nucleotide sequence ID" value="NZ_ABOX02000006.1"/>
</dbReference>
<proteinExistence type="predicted"/>
<dbReference type="EMBL" id="ABOX02000006">
    <property type="protein sequence ID" value="EEF62109.1"/>
    <property type="molecule type" value="Genomic_DNA"/>
</dbReference>
<accession>B9XDG3</accession>
<gene>
    <name evidence="2" type="ORF">Cflav_PD6384</name>
</gene>
<reference evidence="2 3" key="1">
    <citation type="journal article" date="2011" name="J. Bacteriol.">
        <title>Genome sequence of 'Pedosphaera parvula' Ellin514, an aerobic Verrucomicrobial isolate from pasture soil.</title>
        <authorList>
            <person name="Kant R."/>
            <person name="van Passel M.W."/>
            <person name="Sangwan P."/>
            <person name="Palva A."/>
            <person name="Lucas S."/>
            <person name="Copeland A."/>
            <person name="Lapidus A."/>
            <person name="Glavina Del Rio T."/>
            <person name="Dalin E."/>
            <person name="Tice H."/>
            <person name="Bruce D."/>
            <person name="Goodwin L."/>
            <person name="Pitluck S."/>
            <person name="Chertkov O."/>
            <person name="Larimer F.W."/>
            <person name="Land M.L."/>
            <person name="Hauser L."/>
            <person name="Brettin T.S."/>
            <person name="Detter J.C."/>
            <person name="Han S."/>
            <person name="de Vos W.M."/>
            <person name="Janssen P.H."/>
            <person name="Smidt H."/>
        </authorList>
    </citation>
    <scope>NUCLEOTIDE SEQUENCE [LARGE SCALE GENOMIC DNA]</scope>
    <source>
        <strain evidence="2 3">Ellin514</strain>
    </source>
</reference>
<evidence type="ECO:0000256" key="1">
    <source>
        <dbReference type="SAM" id="Phobius"/>
    </source>
</evidence>
<organism evidence="2 3">
    <name type="scientific">Pedosphaera parvula (strain Ellin514)</name>
    <dbReference type="NCBI Taxonomy" id="320771"/>
    <lineage>
        <taxon>Bacteria</taxon>
        <taxon>Pseudomonadati</taxon>
        <taxon>Verrucomicrobiota</taxon>
        <taxon>Pedosphaerae</taxon>
        <taxon>Pedosphaerales</taxon>
        <taxon>Pedosphaeraceae</taxon>
        <taxon>Pedosphaera</taxon>
    </lineage>
</organism>
<keyword evidence="1" id="KW-0812">Transmembrane</keyword>